<keyword evidence="2" id="KW-0812">Transmembrane</keyword>
<feature type="transmembrane region" description="Helical" evidence="2">
    <location>
        <begin position="133"/>
        <end position="151"/>
    </location>
</feature>
<feature type="region of interest" description="Disordered" evidence="1">
    <location>
        <begin position="79"/>
        <end position="101"/>
    </location>
</feature>
<dbReference type="EMBL" id="AXCN02000795">
    <property type="status" value="NOT_ANNOTATED_CDS"/>
    <property type="molecule type" value="Genomic_DNA"/>
</dbReference>
<organism evidence="3 4">
    <name type="scientific">Anopheles farauti</name>
    <dbReference type="NCBI Taxonomy" id="69004"/>
    <lineage>
        <taxon>Eukaryota</taxon>
        <taxon>Metazoa</taxon>
        <taxon>Ecdysozoa</taxon>
        <taxon>Arthropoda</taxon>
        <taxon>Hexapoda</taxon>
        <taxon>Insecta</taxon>
        <taxon>Pterygota</taxon>
        <taxon>Neoptera</taxon>
        <taxon>Endopterygota</taxon>
        <taxon>Diptera</taxon>
        <taxon>Nematocera</taxon>
        <taxon>Culicoidea</taxon>
        <taxon>Culicidae</taxon>
        <taxon>Anophelinae</taxon>
        <taxon>Anopheles</taxon>
    </lineage>
</organism>
<evidence type="ECO:0000256" key="2">
    <source>
        <dbReference type="SAM" id="Phobius"/>
    </source>
</evidence>
<proteinExistence type="predicted"/>
<keyword evidence="2" id="KW-0472">Membrane</keyword>
<protein>
    <submittedName>
        <fullName evidence="3">Uncharacterized protein</fullName>
    </submittedName>
</protein>
<dbReference type="AlphaFoldDB" id="A0A182Q3V2"/>
<dbReference type="VEuPathDB" id="VectorBase:AFAF002542"/>
<evidence type="ECO:0000313" key="3">
    <source>
        <dbReference type="EnsemblMetazoa" id="AFAF002542-PA"/>
    </source>
</evidence>
<dbReference type="EnsemblMetazoa" id="AFAF002542-RA">
    <property type="protein sequence ID" value="AFAF002542-PA"/>
    <property type="gene ID" value="AFAF002542"/>
</dbReference>
<reference evidence="4" key="1">
    <citation type="submission" date="2014-01" db="EMBL/GenBank/DDBJ databases">
        <title>The Genome Sequence of Anopheles farauti FAR1 (V2).</title>
        <authorList>
            <consortium name="The Broad Institute Genomics Platform"/>
            <person name="Neafsey D.E."/>
            <person name="Besansky N."/>
            <person name="Howell P."/>
            <person name="Walton C."/>
            <person name="Young S.K."/>
            <person name="Zeng Q."/>
            <person name="Gargeya S."/>
            <person name="Fitzgerald M."/>
            <person name="Haas B."/>
            <person name="Abouelleil A."/>
            <person name="Allen A.W."/>
            <person name="Alvarado L."/>
            <person name="Arachchi H.M."/>
            <person name="Berlin A.M."/>
            <person name="Chapman S.B."/>
            <person name="Gainer-Dewar J."/>
            <person name="Goldberg J."/>
            <person name="Griggs A."/>
            <person name="Gujja S."/>
            <person name="Hansen M."/>
            <person name="Howarth C."/>
            <person name="Imamovic A."/>
            <person name="Ireland A."/>
            <person name="Larimer J."/>
            <person name="McCowan C."/>
            <person name="Murphy C."/>
            <person name="Pearson M."/>
            <person name="Poon T.W."/>
            <person name="Priest M."/>
            <person name="Roberts A."/>
            <person name="Saif S."/>
            <person name="Shea T."/>
            <person name="Sisk P."/>
            <person name="Sykes S."/>
            <person name="Wortman J."/>
            <person name="Nusbaum C."/>
            <person name="Birren B."/>
        </authorList>
    </citation>
    <scope>NUCLEOTIDE SEQUENCE [LARGE SCALE GENOMIC DNA]</scope>
    <source>
        <strain evidence="4">FAR1</strain>
    </source>
</reference>
<name>A0A182Q3V2_9DIPT</name>
<dbReference type="Proteomes" id="UP000075886">
    <property type="component" value="Unassembled WGS sequence"/>
</dbReference>
<sequence>MESDGRAWRAYDALCNGLGETGGVKLLTETRRTVASRIVHCLLGETFMQNRHPKEDGNAGDRTRDCSWPRRLRVTTERTGFERRPGLEENETDRKKRRAEPTHAHYTFLRDRIGAGGSSSSERAEVDRSGRPITGLLCVILFASAMMRSAAPDLPTVCWFSVIIVVSVIVFARVLNGVSRHGRSVARQTVTRDHAKAAPPADCQHFRVSSSRRAASETVAHGELPLMAL</sequence>
<keyword evidence="2" id="KW-1133">Transmembrane helix</keyword>
<keyword evidence="4" id="KW-1185">Reference proteome</keyword>
<evidence type="ECO:0000256" key="1">
    <source>
        <dbReference type="SAM" id="MobiDB-lite"/>
    </source>
</evidence>
<evidence type="ECO:0000313" key="4">
    <source>
        <dbReference type="Proteomes" id="UP000075886"/>
    </source>
</evidence>
<feature type="transmembrane region" description="Helical" evidence="2">
    <location>
        <begin position="157"/>
        <end position="175"/>
    </location>
</feature>
<reference evidence="3" key="2">
    <citation type="submission" date="2020-05" db="UniProtKB">
        <authorList>
            <consortium name="EnsemblMetazoa"/>
        </authorList>
    </citation>
    <scope>IDENTIFICATION</scope>
    <source>
        <strain evidence="3">FAR1</strain>
    </source>
</reference>
<accession>A0A182Q3V2</accession>